<feature type="compositionally biased region" description="Basic and acidic residues" evidence="1">
    <location>
        <begin position="698"/>
        <end position="718"/>
    </location>
</feature>
<feature type="compositionally biased region" description="Polar residues" evidence="1">
    <location>
        <begin position="734"/>
        <end position="744"/>
    </location>
</feature>
<reference evidence="2" key="1">
    <citation type="journal article" date="2023" name="Mol. Biol. Evol.">
        <title>Third-Generation Sequencing Reveals the Adaptive Role of the Epigenome in Three Deep-Sea Polychaetes.</title>
        <authorList>
            <person name="Perez M."/>
            <person name="Aroh O."/>
            <person name="Sun Y."/>
            <person name="Lan Y."/>
            <person name="Juniper S.K."/>
            <person name="Young C.R."/>
            <person name="Angers B."/>
            <person name="Qian P.Y."/>
        </authorList>
    </citation>
    <scope>NUCLEOTIDE SEQUENCE</scope>
    <source>
        <strain evidence="2">R07B-5</strain>
    </source>
</reference>
<feature type="region of interest" description="Disordered" evidence="1">
    <location>
        <begin position="511"/>
        <end position="654"/>
    </location>
</feature>
<feature type="region of interest" description="Disordered" evidence="1">
    <location>
        <begin position="332"/>
        <end position="386"/>
    </location>
</feature>
<keyword evidence="3" id="KW-1185">Reference proteome</keyword>
<feature type="region of interest" description="Disordered" evidence="1">
    <location>
        <begin position="408"/>
        <end position="437"/>
    </location>
</feature>
<comment type="caution">
    <text evidence="2">The sequence shown here is derived from an EMBL/GenBank/DDBJ whole genome shotgun (WGS) entry which is preliminary data.</text>
</comment>
<protein>
    <submittedName>
        <fullName evidence="2">Uncharacterized protein</fullName>
    </submittedName>
</protein>
<feature type="compositionally biased region" description="Low complexity" evidence="1">
    <location>
        <begin position="276"/>
        <end position="290"/>
    </location>
</feature>
<evidence type="ECO:0000313" key="2">
    <source>
        <dbReference type="EMBL" id="KAK2183098.1"/>
    </source>
</evidence>
<feature type="compositionally biased region" description="Basic and acidic residues" evidence="1">
    <location>
        <begin position="358"/>
        <end position="367"/>
    </location>
</feature>
<evidence type="ECO:0000256" key="1">
    <source>
        <dbReference type="SAM" id="MobiDB-lite"/>
    </source>
</evidence>
<organism evidence="2 3">
    <name type="scientific">Ridgeia piscesae</name>
    <name type="common">Tubeworm</name>
    <dbReference type="NCBI Taxonomy" id="27915"/>
    <lineage>
        <taxon>Eukaryota</taxon>
        <taxon>Metazoa</taxon>
        <taxon>Spiralia</taxon>
        <taxon>Lophotrochozoa</taxon>
        <taxon>Annelida</taxon>
        <taxon>Polychaeta</taxon>
        <taxon>Sedentaria</taxon>
        <taxon>Canalipalpata</taxon>
        <taxon>Sabellida</taxon>
        <taxon>Siboglinidae</taxon>
        <taxon>Ridgeia</taxon>
    </lineage>
</organism>
<feature type="compositionally biased region" description="Acidic residues" evidence="1">
    <location>
        <begin position="604"/>
        <end position="613"/>
    </location>
</feature>
<name>A0AAD9NVV9_RIDPI</name>
<feature type="compositionally biased region" description="Low complexity" evidence="1">
    <location>
        <begin position="576"/>
        <end position="601"/>
    </location>
</feature>
<evidence type="ECO:0000313" key="3">
    <source>
        <dbReference type="Proteomes" id="UP001209878"/>
    </source>
</evidence>
<feature type="compositionally biased region" description="Basic and acidic residues" evidence="1">
    <location>
        <begin position="332"/>
        <end position="349"/>
    </location>
</feature>
<feature type="compositionally biased region" description="Low complexity" evidence="1">
    <location>
        <begin position="29"/>
        <end position="46"/>
    </location>
</feature>
<proteinExistence type="predicted"/>
<dbReference type="AlphaFoldDB" id="A0AAD9NVV9"/>
<gene>
    <name evidence="2" type="ORF">NP493_323g01010</name>
</gene>
<feature type="region of interest" description="Disordered" evidence="1">
    <location>
        <begin position="1"/>
        <end position="209"/>
    </location>
</feature>
<accession>A0AAD9NVV9</accession>
<sequence>MDEYKVSFNSDTSDSEEEESHTAVKTPPAVGVANNVSVNGDTTTANEETEEASRSGGLKALIEPREVNADGCLVNGDAGSRKRRGKNKDNIVGTANGMNGVSDAGSEGGRTVISAKDGILRTGSGPSQAAIDNVGETSDAEPLKSSCTPPGPEETSADPGCTAARGGGTNEESFNAQQVTPNPDTSAESNIRENGDGPVPSCDASIDLGDVGTFTLNTELVSDPAGESLVPESSYAEASSDVIVIKTTSSSSTDLDNANDNKAGDDLQAPGSNVDSTETSELASASTRAARGTDDKLHSSDENMDDYRRPTARPMDETELLIQRILAEAKAEASGDAGAKEKGPTERTRCVSGGDGEPSLRDRRGLDTRLGNLFPSDDRWEDSGYEATPSWVDYRGRRDVHAMRSRFRDNGRQYEQGTYRDADGYHGRYGGRYDDEEDEEIVFEDSEFVPQRREETEEVVKEKTTDIRNMVDKQATVLQKLKEASESFDDISAEIRAIKQDFLESQYRRSFMMDDDDYDDRPPYYSYQPDSYRRDVPRYTSSYAGTYESPYPRPALTLDPELESDLPVAHSRSRYDTTSSYYPSSRYTSGLTGTSSYSSRSLFDDDIGDEDTEERYGSNRALAPRDDDEESTSGTRSYSFDSALSSATSTLPSYRSKYGLTSSLYSSGVRRYTGVLPRASTLPDPTEHTGFTSRFLSKVRDQKNAGDEPRSPKRDKPFKSRFLRKSYDSDYGSHASTPATTPSPVSHFPVLSCQPAADTTAVLDTDNLKLNRDDTTA</sequence>
<dbReference type="EMBL" id="JAODUO010000323">
    <property type="protein sequence ID" value="KAK2183098.1"/>
    <property type="molecule type" value="Genomic_DNA"/>
</dbReference>
<feature type="compositionally biased region" description="Basic and acidic residues" evidence="1">
    <location>
        <begin position="291"/>
        <end position="309"/>
    </location>
</feature>
<feature type="compositionally biased region" description="Low complexity" evidence="1">
    <location>
        <begin position="637"/>
        <end position="654"/>
    </location>
</feature>
<dbReference type="Proteomes" id="UP001209878">
    <property type="component" value="Unassembled WGS sequence"/>
</dbReference>
<feature type="region of interest" description="Disordered" evidence="1">
    <location>
        <begin position="676"/>
        <end position="749"/>
    </location>
</feature>
<feature type="compositionally biased region" description="Polar residues" evidence="1">
    <location>
        <begin position="170"/>
        <end position="189"/>
    </location>
</feature>
<feature type="compositionally biased region" description="Basic and acidic residues" evidence="1">
    <location>
        <begin position="408"/>
        <end position="426"/>
    </location>
</feature>
<feature type="region of interest" description="Disordered" evidence="1">
    <location>
        <begin position="249"/>
        <end position="315"/>
    </location>
</feature>